<dbReference type="SUPFAM" id="SSF53335">
    <property type="entry name" value="S-adenosyl-L-methionine-dependent methyltransferases"/>
    <property type="match status" value="1"/>
</dbReference>
<keyword evidence="3" id="KW-1185">Reference proteome</keyword>
<keyword evidence="2" id="KW-0489">Methyltransferase</keyword>
<dbReference type="Pfam" id="PF05050">
    <property type="entry name" value="Methyltransf_21"/>
    <property type="match status" value="1"/>
</dbReference>
<protein>
    <submittedName>
        <fullName evidence="2">FkbM family methyltransferase</fullName>
    </submittedName>
</protein>
<dbReference type="PANTHER" id="PTHR36973:SF4">
    <property type="entry name" value="NODULATION PROTEIN"/>
    <property type="match status" value="1"/>
</dbReference>
<gene>
    <name evidence="2" type="ORF">WKV44_02780</name>
</gene>
<accession>A0ABU9UAH2</accession>
<evidence type="ECO:0000313" key="3">
    <source>
        <dbReference type="Proteomes" id="UP001466331"/>
    </source>
</evidence>
<dbReference type="PANTHER" id="PTHR36973">
    <property type="entry name" value="SLL1456 PROTEIN-RELATED"/>
    <property type="match status" value="1"/>
</dbReference>
<dbReference type="NCBIfam" id="TIGR01444">
    <property type="entry name" value="fkbM_fam"/>
    <property type="match status" value="1"/>
</dbReference>
<keyword evidence="2" id="KW-0808">Transferase</keyword>
<dbReference type="InterPro" id="IPR029063">
    <property type="entry name" value="SAM-dependent_MTases_sf"/>
</dbReference>
<dbReference type="GO" id="GO:0032259">
    <property type="term" value="P:methylation"/>
    <property type="evidence" value="ECO:0007669"/>
    <property type="project" value="UniProtKB-KW"/>
</dbReference>
<dbReference type="RefSeq" id="WP_420068909.1">
    <property type="nucleotide sequence ID" value="NZ_JBCHKQ010000001.1"/>
</dbReference>
<dbReference type="Proteomes" id="UP001466331">
    <property type="component" value="Unassembled WGS sequence"/>
</dbReference>
<dbReference type="InterPro" id="IPR053188">
    <property type="entry name" value="FkbM_Methyltransferase"/>
</dbReference>
<sequence length="263" mass="31108">MMFVKMAYIKRKIRGLAWRVFNMLENNGNCNFEQNGEKLFIENLFEHFKNKDGREKIVFDIGANIGEYSSMLSEYSLKNNIDIELHLFEPTKSCFQVLEKKFKDKDNVHLNHFGVSNKSEMATIFYDKETSGFASLYKRNLYVYNVDLGKKEDVFLKRMDEYIEQNNILHIDFVKIDIEGHELRAFEGFGKYLSGDYIDFIQFEYGGANLDSHTSLMEIYDFLESRKFEIAKVMPKGLEFRKYEPFMENFQYANYVAVSKAKF</sequence>
<proteinExistence type="predicted"/>
<organism evidence="2 3">
    <name type="scientific">Rarispira pelagica</name>
    <dbReference type="NCBI Taxonomy" id="3141764"/>
    <lineage>
        <taxon>Bacteria</taxon>
        <taxon>Pseudomonadati</taxon>
        <taxon>Spirochaetota</taxon>
        <taxon>Spirochaetia</taxon>
        <taxon>Winmispirales</taxon>
        <taxon>Winmispiraceae</taxon>
        <taxon>Rarispira</taxon>
    </lineage>
</organism>
<dbReference type="GO" id="GO:0008168">
    <property type="term" value="F:methyltransferase activity"/>
    <property type="evidence" value="ECO:0007669"/>
    <property type="project" value="UniProtKB-KW"/>
</dbReference>
<evidence type="ECO:0000313" key="2">
    <source>
        <dbReference type="EMBL" id="MEM5947461.1"/>
    </source>
</evidence>
<comment type="caution">
    <text evidence="2">The sequence shown here is derived from an EMBL/GenBank/DDBJ whole genome shotgun (WGS) entry which is preliminary data.</text>
</comment>
<reference evidence="2 3" key="1">
    <citation type="submission" date="2024-03" db="EMBL/GenBank/DDBJ databases">
        <title>Ignisphaera cupida sp. nov., a hyperthermophilic hydrolytic archaeon from a hot spring of Kamchatka, and proposal of Ignisphaeraceae fam. nov.</title>
        <authorList>
            <person name="Podosokorskaya O.A."/>
            <person name="Elcheninov A.G."/>
            <person name="Maltseva A.I."/>
            <person name="Zayulina K.S."/>
            <person name="Novikov A."/>
            <person name="Merkel A.Y."/>
        </authorList>
    </citation>
    <scope>NUCLEOTIDE SEQUENCE [LARGE SCALE GENOMIC DNA]</scope>
    <source>
        <strain evidence="2 3">38H-sp</strain>
    </source>
</reference>
<feature type="domain" description="Methyltransferase FkbM" evidence="1">
    <location>
        <begin position="60"/>
        <end position="229"/>
    </location>
</feature>
<evidence type="ECO:0000259" key="1">
    <source>
        <dbReference type="Pfam" id="PF05050"/>
    </source>
</evidence>
<dbReference type="Gene3D" id="3.40.50.150">
    <property type="entry name" value="Vaccinia Virus protein VP39"/>
    <property type="match status" value="1"/>
</dbReference>
<name>A0ABU9UAH2_9SPIR</name>
<dbReference type="EMBL" id="JBCHKQ010000001">
    <property type="protein sequence ID" value="MEM5947461.1"/>
    <property type="molecule type" value="Genomic_DNA"/>
</dbReference>
<dbReference type="InterPro" id="IPR006342">
    <property type="entry name" value="FkbM_mtfrase"/>
</dbReference>